<gene>
    <name evidence="2" type="ORF">GBA65_13040</name>
</gene>
<dbReference type="AlphaFoldDB" id="A0A6G8PYJ6"/>
<name>A0A6G8PYJ6_9ACTN</name>
<feature type="domain" description="Luciferase" evidence="1">
    <location>
        <begin position="34"/>
        <end position="95"/>
    </location>
</feature>
<dbReference type="InterPro" id="IPR040841">
    <property type="entry name" value="Luciferase_dom"/>
</dbReference>
<dbReference type="KEGG" id="rmar:GBA65_13040"/>
<evidence type="ECO:0000259" key="1">
    <source>
        <dbReference type="Pfam" id="PF17648"/>
    </source>
</evidence>
<dbReference type="Proteomes" id="UP000502706">
    <property type="component" value="Chromosome"/>
</dbReference>
<reference evidence="2 3" key="1">
    <citation type="submission" date="2019-10" db="EMBL/GenBank/DDBJ databases">
        <title>Rubrobacter sp nov SCSIO 52915 isolated from a deep-sea sediment in the South China Sea.</title>
        <authorList>
            <person name="Chen R.W."/>
        </authorList>
    </citation>
    <scope>NUCLEOTIDE SEQUENCE [LARGE SCALE GENOMIC DNA]</scope>
    <source>
        <strain evidence="2 3">SCSIO 52915</strain>
    </source>
</reference>
<evidence type="ECO:0000313" key="3">
    <source>
        <dbReference type="Proteomes" id="UP000502706"/>
    </source>
</evidence>
<dbReference type="EMBL" id="CP045121">
    <property type="protein sequence ID" value="QIN79283.1"/>
    <property type="molecule type" value="Genomic_DNA"/>
</dbReference>
<keyword evidence="3" id="KW-1185">Reference proteome</keyword>
<proteinExistence type="predicted"/>
<protein>
    <recommendedName>
        <fullName evidence="1">Luciferase domain-containing protein</fullName>
    </recommendedName>
</protein>
<evidence type="ECO:0000313" key="2">
    <source>
        <dbReference type="EMBL" id="QIN79283.1"/>
    </source>
</evidence>
<dbReference type="RefSeq" id="WP_166396947.1">
    <property type="nucleotide sequence ID" value="NZ_CP045121.1"/>
</dbReference>
<accession>A0A6G8PYJ6</accession>
<dbReference type="Pfam" id="PF17648">
    <property type="entry name" value="Luciferase"/>
    <property type="match status" value="1"/>
</dbReference>
<sequence>MGEIAERIERELRGWPGVESKPHRFNGIEFRVRGHEIGHLHGDRLADLPFPVRVRKELVAAGKAEEHHVLPETGWTSYRIRGPEDVEGALELFRMNYERLQARGRV</sequence>
<organism evidence="2 3">
    <name type="scientific">Rubrobacter marinus</name>
    <dbReference type="NCBI Taxonomy" id="2653852"/>
    <lineage>
        <taxon>Bacteria</taxon>
        <taxon>Bacillati</taxon>
        <taxon>Actinomycetota</taxon>
        <taxon>Rubrobacteria</taxon>
        <taxon>Rubrobacterales</taxon>
        <taxon>Rubrobacteraceae</taxon>
        <taxon>Rubrobacter</taxon>
    </lineage>
</organism>